<dbReference type="RefSeq" id="XP_047756831.1">
    <property type="nucleotide sequence ID" value="XM_047899247.1"/>
</dbReference>
<dbReference type="Proteomes" id="UP000756132">
    <property type="component" value="Chromosome 1"/>
</dbReference>
<name>A0A9Q8P3X0_PASFU</name>
<dbReference type="EMBL" id="CP090163">
    <property type="protein sequence ID" value="UJO12465.1"/>
    <property type="molecule type" value="Genomic_DNA"/>
</dbReference>
<dbReference type="KEGG" id="ffu:CLAFUR5_00099"/>
<proteinExistence type="predicted"/>
<reference evidence="1" key="1">
    <citation type="submission" date="2021-12" db="EMBL/GenBank/DDBJ databases">
        <authorList>
            <person name="Zaccaron A."/>
            <person name="Stergiopoulos I."/>
        </authorList>
    </citation>
    <scope>NUCLEOTIDE SEQUENCE</scope>
    <source>
        <strain evidence="1">Race5_Kim</strain>
    </source>
</reference>
<protein>
    <submittedName>
        <fullName evidence="1">Uncharacterized protein</fullName>
    </submittedName>
</protein>
<dbReference type="OrthoDB" id="5391053at2759"/>
<dbReference type="GeneID" id="71979977"/>
<organism evidence="1 2">
    <name type="scientific">Passalora fulva</name>
    <name type="common">Tomato leaf mold</name>
    <name type="synonym">Cladosporium fulvum</name>
    <dbReference type="NCBI Taxonomy" id="5499"/>
    <lineage>
        <taxon>Eukaryota</taxon>
        <taxon>Fungi</taxon>
        <taxon>Dikarya</taxon>
        <taxon>Ascomycota</taxon>
        <taxon>Pezizomycotina</taxon>
        <taxon>Dothideomycetes</taxon>
        <taxon>Dothideomycetidae</taxon>
        <taxon>Mycosphaerellales</taxon>
        <taxon>Mycosphaerellaceae</taxon>
        <taxon>Fulvia</taxon>
    </lineage>
</organism>
<dbReference type="AlphaFoldDB" id="A0A9Q8P3X0"/>
<evidence type="ECO:0000313" key="1">
    <source>
        <dbReference type="EMBL" id="UJO12465.1"/>
    </source>
</evidence>
<evidence type="ECO:0000313" key="2">
    <source>
        <dbReference type="Proteomes" id="UP000756132"/>
    </source>
</evidence>
<sequence length="85" mass="9392">MEADIVTPATMGRVQKWIQSLPEAGIPSRELEALVDTVKPAEALDDWDAAEVEICDSWSLMADGARRRRIDKWRALSSAVDVPAI</sequence>
<gene>
    <name evidence="1" type="ORF">CLAFUR5_00099</name>
</gene>
<reference evidence="1" key="2">
    <citation type="journal article" date="2022" name="Microb. Genom.">
        <title>A chromosome-scale genome assembly of the tomato pathogen Cladosporium fulvum reveals a compartmentalized genome architecture and the presence of a dispensable chromosome.</title>
        <authorList>
            <person name="Zaccaron A.Z."/>
            <person name="Chen L.H."/>
            <person name="Samaras A."/>
            <person name="Stergiopoulos I."/>
        </authorList>
    </citation>
    <scope>NUCLEOTIDE SEQUENCE</scope>
    <source>
        <strain evidence="1">Race5_Kim</strain>
    </source>
</reference>
<keyword evidence="2" id="KW-1185">Reference proteome</keyword>
<accession>A0A9Q8P3X0</accession>